<keyword evidence="2 9" id="KW-0812">Transmembrane</keyword>
<name>A0AAJ7T061_PETMA</name>
<evidence type="ECO:0000256" key="7">
    <source>
        <dbReference type="ARBA" id="ARBA00023224"/>
    </source>
</evidence>
<gene>
    <name evidence="12" type="primary">LOC116941449</name>
</gene>
<dbReference type="KEGG" id="pmrn:116941449"/>
<evidence type="ECO:0000256" key="1">
    <source>
        <dbReference type="ARBA" id="ARBA00004141"/>
    </source>
</evidence>
<organism evidence="11 12">
    <name type="scientific">Petromyzon marinus</name>
    <name type="common">Sea lamprey</name>
    <dbReference type="NCBI Taxonomy" id="7757"/>
    <lineage>
        <taxon>Eukaryota</taxon>
        <taxon>Metazoa</taxon>
        <taxon>Chordata</taxon>
        <taxon>Craniata</taxon>
        <taxon>Vertebrata</taxon>
        <taxon>Cyclostomata</taxon>
        <taxon>Hyperoartia</taxon>
        <taxon>Petromyzontiformes</taxon>
        <taxon>Petromyzontidae</taxon>
        <taxon>Petromyzon</taxon>
    </lineage>
</organism>
<feature type="transmembrane region" description="Helical" evidence="9">
    <location>
        <begin position="173"/>
        <end position="193"/>
    </location>
</feature>
<dbReference type="RefSeq" id="XP_032808454.1">
    <property type="nucleotide sequence ID" value="XM_032952563.1"/>
</dbReference>
<dbReference type="PANTHER" id="PTHR24235">
    <property type="entry name" value="NEUROPEPTIDE Y RECEPTOR"/>
    <property type="match status" value="1"/>
</dbReference>
<dbReference type="GO" id="GO:0016020">
    <property type="term" value="C:membrane"/>
    <property type="evidence" value="ECO:0007669"/>
    <property type="project" value="UniProtKB-SubCell"/>
</dbReference>
<evidence type="ECO:0000256" key="6">
    <source>
        <dbReference type="ARBA" id="ARBA00023170"/>
    </source>
</evidence>
<dbReference type="GO" id="GO:0004930">
    <property type="term" value="F:G protein-coupled receptor activity"/>
    <property type="evidence" value="ECO:0007669"/>
    <property type="project" value="UniProtKB-KW"/>
</dbReference>
<protein>
    <submittedName>
        <fullName evidence="12">Neuropeptide FF receptor 2-like</fullName>
    </submittedName>
</protein>
<accession>A0AAJ7T061</accession>
<dbReference type="AlphaFoldDB" id="A0AAJ7T061"/>
<dbReference type="PRINTS" id="PR00237">
    <property type="entry name" value="GPCRRHODOPSN"/>
</dbReference>
<dbReference type="PROSITE" id="PS50262">
    <property type="entry name" value="G_PROTEIN_RECEP_F1_2"/>
    <property type="match status" value="1"/>
</dbReference>
<dbReference type="Pfam" id="PF00001">
    <property type="entry name" value="7tm_1"/>
    <property type="match status" value="1"/>
</dbReference>
<evidence type="ECO:0000256" key="5">
    <source>
        <dbReference type="ARBA" id="ARBA00023136"/>
    </source>
</evidence>
<feature type="transmembrane region" description="Helical" evidence="9">
    <location>
        <begin position="134"/>
        <end position="153"/>
    </location>
</feature>
<feature type="region of interest" description="Disordered" evidence="8">
    <location>
        <begin position="1"/>
        <end position="39"/>
    </location>
</feature>
<keyword evidence="4" id="KW-0297">G-protein coupled receptor</keyword>
<evidence type="ECO:0000256" key="2">
    <source>
        <dbReference type="ARBA" id="ARBA00022692"/>
    </source>
</evidence>
<dbReference type="Gene3D" id="1.20.1070.10">
    <property type="entry name" value="Rhodopsin 7-helix transmembrane proteins"/>
    <property type="match status" value="1"/>
</dbReference>
<dbReference type="InterPro" id="IPR000276">
    <property type="entry name" value="GPCR_Rhodpsn"/>
</dbReference>
<dbReference type="PANTHER" id="PTHR24235:SF29">
    <property type="entry name" value="GH23382P"/>
    <property type="match status" value="1"/>
</dbReference>
<feature type="domain" description="G-protein coupled receptors family 1 profile" evidence="10">
    <location>
        <begin position="75"/>
        <end position="197"/>
    </location>
</feature>
<proteinExistence type="predicted"/>
<evidence type="ECO:0000256" key="4">
    <source>
        <dbReference type="ARBA" id="ARBA00023040"/>
    </source>
</evidence>
<dbReference type="SUPFAM" id="SSF81321">
    <property type="entry name" value="Family A G protein-coupled receptor-like"/>
    <property type="match status" value="1"/>
</dbReference>
<keyword evidence="11" id="KW-1185">Reference proteome</keyword>
<evidence type="ECO:0000313" key="12">
    <source>
        <dbReference type="RefSeq" id="XP_032808454.1"/>
    </source>
</evidence>
<keyword evidence="6" id="KW-0675">Receptor</keyword>
<evidence type="ECO:0000313" key="11">
    <source>
        <dbReference type="Proteomes" id="UP001318040"/>
    </source>
</evidence>
<comment type="subcellular location">
    <subcellularLocation>
        <location evidence="1">Membrane</location>
        <topology evidence="1">Multi-pass membrane protein</topology>
    </subcellularLocation>
</comment>
<feature type="transmembrane region" description="Helical" evidence="9">
    <location>
        <begin position="62"/>
        <end position="83"/>
    </location>
</feature>
<evidence type="ECO:0000256" key="8">
    <source>
        <dbReference type="SAM" id="MobiDB-lite"/>
    </source>
</evidence>
<keyword evidence="7" id="KW-0807">Transducer</keyword>
<evidence type="ECO:0000259" key="10">
    <source>
        <dbReference type="PROSITE" id="PS50262"/>
    </source>
</evidence>
<keyword evidence="5 9" id="KW-0472">Membrane</keyword>
<keyword evidence="3 9" id="KW-1133">Transmembrane helix</keyword>
<reference evidence="12" key="1">
    <citation type="submission" date="2025-08" db="UniProtKB">
        <authorList>
            <consortium name="RefSeq"/>
        </authorList>
    </citation>
    <scope>IDENTIFICATION</scope>
    <source>
        <tissue evidence="12">Sperm</tissue>
    </source>
</reference>
<dbReference type="Proteomes" id="UP001318040">
    <property type="component" value="Chromosome 11"/>
</dbReference>
<dbReference type="InterPro" id="IPR017452">
    <property type="entry name" value="GPCR_Rhodpsn_7TM"/>
</dbReference>
<evidence type="ECO:0000256" key="3">
    <source>
        <dbReference type="ARBA" id="ARBA00022989"/>
    </source>
</evidence>
<evidence type="ECO:0000256" key="9">
    <source>
        <dbReference type="SAM" id="Phobius"/>
    </source>
</evidence>
<sequence>MPPLPPLLLPDEVTLNPGSSPDPGTPSPPSASSPETSSAGGGSLLLYPGFPWAGPGETAAKVLAYLVIFMLSLGGNLLILLILSRGPANFGMRPYIANLAASDLLSAVFGMWFACVNHLLPTWVFGDFLCHLTTLVQGVTFMSSVFTLVAVALDRLRAVTRPLSPRPPRRLIAGALASMWLLAVALNLPAALFTDQE</sequence>